<name>A0A1H0KMN5_9SPHI</name>
<accession>A0A1H0KMN5</accession>
<sequence length="205" mass="23177">MEGIIRFFLNLEVMSYHPLKRVFILAIFLASFCLVTTAQVKSKPLFLPPKILKIDVDSRELALASSPLLKLIDRAGQESPLAFAWQLNADTLIKAKDVFREAIEFDGGATIRQAMAIDTVSLQKSSKPDYEVRRNFYSFSTNLAVYEVSQKKGKQILVLEKANSKDKHYFKVFLDKAAKKILKIQNLSTGRFYLPVPFEGPSISL</sequence>
<keyword evidence="2" id="KW-1185">Reference proteome</keyword>
<reference evidence="2" key="1">
    <citation type="submission" date="2016-10" db="EMBL/GenBank/DDBJ databases">
        <authorList>
            <person name="Varghese N."/>
            <person name="Submissions S."/>
        </authorList>
    </citation>
    <scope>NUCLEOTIDE SEQUENCE [LARGE SCALE GENOMIC DNA]</scope>
    <source>
        <strain evidence="2">DSM 19110</strain>
    </source>
</reference>
<protein>
    <submittedName>
        <fullName evidence="1">Uncharacterized protein</fullName>
    </submittedName>
</protein>
<dbReference type="Proteomes" id="UP000183200">
    <property type="component" value="Unassembled WGS sequence"/>
</dbReference>
<evidence type="ECO:0000313" key="1">
    <source>
        <dbReference type="EMBL" id="SDO57010.1"/>
    </source>
</evidence>
<evidence type="ECO:0000313" key="2">
    <source>
        <dbReference type="Proteomes" id="UP000183200"/>
    </source>
</evidence>
<organism evidence="1 2">
    <name type="scientific">Pedobacter steynii</name>
    <dbReference type="NCBI Taxonomy" id="430522"/>
    <lineage>
        <taxon>Bacteria</taxon>
        <taxon>Pseudomonadati</taxon>
        <taxon>Bacteroidota</taxon>
        <taxon>Sphingobacteriia</taxon>
        <taxon>Sphingobacteriales</taxon>
        <taxon>Sphingobacteriaceae</taxon>
        <taxon>Pedobacter</taxon>
    </lineage>
</organism>
<dbReference type="EMBL" id="FNGY01000016">
    <property type="protein sequence ID" value="SDO57010.1"/>
    <property type="molecule type" value="Genomic_DNA"/>
</dbReference>
<proteinExistence type="predicted"/>
<dbReference type="AlphaFoldDB" id="A0A1H0KMN5"/>
<gene>
    <name evidence="1" type="ORF">SAMN05421820_11697</name>
</gene>